<keyword evidence="3" id="KW-1185">Reference proteome</keyword>
<organism evidence="2 3">
    <name type="scientific">Rangifer tarandus platyrhynchus</name>
    <name type="common">Svalbard reindeer</name>
    <dbReference type="NCBI Taxonomy" id="3082113"/>
    <lineage>
        <taxon>Eukaryota</taxon>
        <taxon>Metazoa</taxon>
        <taxon>Chordata</taxon>
        <taxon>Craniata</taxon>
        <taxon>Vertebrata</taxon>
        <taxon>Euteleostomi</taxon>
        <taxon>Mammalia</taxon>
        <taxon>Eutheria</taxon>
        <taxon>Laurasiatheria</taxon>
        <taxon>Artiodactyla</taxon>
        <taxon>Ruminantia</taxon>
        <taxon>Pecora</taxon>
        <taxon>Cervidae</taxon>
        <taxon>Odocoileinae</taxon>
        <taxon>Rangifer</taxon>
    </lineage>
</organism>
<evidence type="ECO:0000313" key="2">
    <source>
        <dbReference type="EMBL" id="CAI9172215.1"/>
    </source>
</evidence>
<gene>
    <name evidence="2" type="ORF">MRATA1EN1_LOCUS21177</name>
</gene>
<feature type="region of interest" description="Disordered" evidence="1">
    <location>
        <begin position="186"/>
        <end position="207"/>
    </location>
</feature>
<reference evidence="2" key="1">
    <citation type="submission" date="2023-04" db="EMBL/GenBank/DDBJ databases">
        <authorList>
            <consortium name="ELIXIR-Norway"/>
        </authorList>
    </citation>
    <scope>NUCLEOTIDE SEQUENCE [LARGE SCALE GENOMIC DNA]</scope>
</reference>
<proteinExistence type="predicted"/>
<evidence type="ECO:0000256" key="1">
    <source>
        <dbReference type="SAM" id="MobiDB-lite"/>
    </source>
</evidence>
<dbReference type="EMBL" id="OX459968">
    <property type="protein sequence ID" value="CAI9172215.1"/>
    <property type="molecule type" value="Genomic_DNA"/>
</dbReference>
<sequence>MTVLLYLIFDNISGNICVTCKFLSIVMKHLCIQSLIINIPGSPDCAFCSFSIPIPSQPFSLEVSTVLSHSFLCSFLFSYKYESYIVYFVIEELTRPRKLQPFQTCLRSFVLLLSEKAKHLPPPSAALGLDLRISRTWLWLLLNPWRCIIIKPRFCASHLIYFTYSASRGIKVYTCGVANAYEDGEEKARDSSVDSNLLHPFKRQPEE</sequence>
<accession>A0ABN8ZE80</accession>
<name>A0ABN8ZE80_RANTA</name>
<dbReference type="Proteomes" id="UP001176941">
    <property type="component" value="Chromosome 32"/>
</dbReference>
<evidence type="ECO:0000313" key="3">
    <source>
        <dbReference type="Proteomes" id="UP001176941"/>
    </source>
</evidence>
<protein>
    <submittedName>
        <fullName evidence="2">Uncharacterized protein</fullName>
    </submittedName>
</protein>